<dbReference type="RefSeq" id="WP_227178965.1">
    <property type="nucleotide sequence ID" value="NZ_JAJBZT010000002.1"/>
</dbReference>
<feature type="modified residue" description="4-aspartylphosphate" evidence="5">
    <location>
        <position position="837"/>
    </location>
</feature>
<dbReference type="CDD" id="cd00082">
    <property type="entry name" value="HisKA"/>
    <property type="match status" value="1"/>
</dbReference>
<dbReference type="EMBL" id="JAJBZT010000002">
    <property type="protein sequence ID" value="MCB6182838.1"/>
    <property type="molecule type" value="Genomic_DNA"/>
</dbReference>
<evidence type="ECO:0000256" key="5">
    <source>
        <dbReference type="PROSITE-ProRule" id="PRU00169"/>
    </source>
</evidence>
<evidence type="ECO:0000259" key="8">
    <source>
        <dbReference type="PROSITE" id="PS50110"/>
    </source>
</evidence>
<dbReference type="SUPFAM" id="SSF52172">
    <property type="entry name" value="CheY-like"/>
    <property type="match status" value="2"/>
</dbReference>
<keyword evidence="4" id="KW-0902">Two-component regulatory system</keyword>
<dbReference type="PRINTS" id="PR00344">
    <property type="entry name" value="BCTRLSENSOR"/>
</dbReference>
<feature type="modified residue" description="4-aspartylphosphate" evidence="5">
    <location>
        <position position="697"/>
    </location>
</feature>
<dbReference type="Gene3D" id="1.10.287.130">
    <property type="match status" value="1"/>
</dbReference>
<dbReference type="InterPro" id="IPR036890">
    <property type="entry name" value="HATPase_C_sf"/>
</dbReference>
<protein>
    <recommendedName>
        <fullName evidence="2">histidine kinase</fullName>
        <ecNumber evidence="2">2.7.13.3</ecNumber>
    </recommendedName>
</protein>
<dbReference type="Pfam" id="PF02518">
    <property type="entry name" value="HATPase_c"/>
    <property type="match status" value="1"/>
</dbReference>
<dbReference type="SMART" id="SM00387">
    <property type="entry name" value="HATPase_c"/>
    <property type="match status" value="1"/>
</dbReference>
<dbReference type="InterPro" id="IPR003594">
    <property type="entry name" value="HATPase_dom"/>
</dbReference>
<dbReference type="InterPro" id="IPR036097">
    <property type="entry name" value="HisK_dim/P_sf"/>
</dbReference>
<dbReference type="PROSITE" id="PS50110">
    <property type="entry name" value="RESPONSE_REGULATORY"/>
    <property type="match status" value="2"/>
</dbReference>
<keyword evidence="3 5" id="KW-0597">Phosphoprotein</keyword>
<keyword evidence="6" id="KW-1133">Transmembrane helix</keyword>
<sequence length="905" mass="101166">MQQRSKFWLMIGVGLILLNGAVWLAAEHFQEKESLLAREKLIHDQKQQRLYPKAAEIESSLHAIYTNIRTISLLPSVRALEGSNPVSNRPETGKSQLSNTDKQTIQQLFNNLRDAAQVHEIYGVLKGIDVKSGQEPVFMFDHPDLGYHSLATPASETEDKNAPKPYELAEYGYFPIQIQQLEKIAPVFLFSNVNQIPAIFSPSVRTCDNTQYYSKTECSVKDTEGILYSVPFYSQKTNRLTGVISAIFRTNMLEAMLVGTPRLLVTPRDKTWAKEQHVNTPAVSNFLLENKRYQLHIFDRRNQLISNYIKQPEKSVGEWQTLPLKIEGDSDWTLSLLVPETTLAKVADDAAEDVVRDWLVIFLLVEMSAVIAWLGYRAKTHGNEINRRLEQDRNAAENANRTKSAFLANMSHEIRTPMNAVIGFSNLLKTTPLNEQQRGYLDAVLTSGDALLGLINDILDYSKIEAGHLELERISFNLRQVLEDSIEIMSERAAQKQVELIGMFPTDLPDKVLGDPGRLRQVVINLLSNAIKFTESGHVACKVDVVEKANHLYVCRFEVKDTGIGMSPEVVAKLFQPFTQADASTTRRFGGTGLGLSISQRLISAMGGKISATSQQGSGSAFSFELAFEAQEDHAAPMKEVSLIGKRVVVVDDNTLNLKLMQEILPRWGMEVICFHSGEAALQDLHHLAPVDLAILDMEMPNMDGVMLQEALRHQLPYTMPVILLTSSGVSGQKKQAELSGFAGFLSKPFRHQQLLSMLQAVLEMAETPEAQMVTEYDVPVRPESTHRILVAEDNPINQKLTRIMVEKAGYTVVIAENGQEALDYALSSSFDLILMDCQMPVMDGLEATRHIRAMGVNLPIIALTANAFDEDRTACLEAGMNDFLTKPISQQTLVDMLDKWHRQS</sequence>
<keyword evidence="10" id="KW-1185">Reference proteome</keyword>
<feature type="domain" description="Response regulatory" evidence="8">
    <location>
        <begin position="647"/>
        <end position="763"/>
    </location>
</feature>
<reference evidence="9" key="1">
    <citation type="submission" date="2021-10" db="EMBL/GenBank/DDBJ databases">
        <title>The complete genome sequence of Leeia sp. TBRC 13508.</title>
        <authorList>
            <person name="Charoenyingcharoen P."/>
            <person name="Yukphan P."/>
        </authorList>
    </citation>
    <scope>NUCLEOTIDE SEQUENCE</scope>
    <source>
        <strain evidence="9">TBRC 13508</strain>
    </source>
</reference>
<dbReference type="SMART" id="SM00448">
    <property type="entry name" value="REC"/>
    <property type="match status" value="2"/>
</dbReference>
<dbReference type="Pfam" id="PF00512">
    <property type="entry name" value="HisKA"/>
    <property type="match status" value="1"/>
</dbReference>
<dbReference type="CDD" id="cd17546">
    <property type="entry name" value="REC_hyHK_CKI1_RcsC-like"/>
    <property type="match status" value="1"/>
</dbReference>
<dbReference type="InterPro" id="IPR005467">
    <property type="entry name" value="His_kinase_dom"/>
</dbReference>
<evidence type="ECO:0000256" key="4">
    <source>
        <dbReference type="ARBA" id="ARBA00023012"/>
    </source>
</evidence>
<gene>
    <name evidence="9" type="ORF">LIN78_04650</name>
</gene>
<feature type="transmembrane region" description="Helical" evidence="6">
    <location>
        <begin position="7"/>
        <end position="26"/>
    </location>
</feature>
<dbReference type="Proteomes" id="UP001165395">
    <property type="component" value="Unassembled WGS sequence"/>
</dbReference>
<dbReference type="SUPFAM" id="SSF47384">
    <property type="entry name" value="Homodimeric domain of signal transducing histidine kinase"/>
    <property type="match status" value="1"/>
</dbReference>
<dbReference type="CDD" id="cd00156">
    <property type="entry name" value="REC"/>
    <property type="match status" value="1"/>
</dbReference>
<dbReference type="Gene3D" id="3.30.565.10">
    <property type="entry name" value="Histidine kinase-like ATPase, C-terminal domain"/>
    <property type="match status" value="1"/>
</dbReference>
<organism evidence="9 10">
    <name type="scientific">Leeia speluncae</name>
    <dbReference type="NCBI Taxonomy" id="2884804"/>
    <lineage>
        <taxon>Bacteria</taxon>
        <taxon>Pseudomonadati</taxon>
        <taxon>Pseudomonadota</taxon>
        <taxon>Betaproteobacteria</taxon>
        <taxon>Neisseriales</taxon>
        <taxon>Leeiaceae</taxon>
        <taxon>Leeia</taxon>
    </lineage>
</organism>
<evidence type="ECO:0000256" key="2">
    <source>
        <dbReference type="ARBA" id="ARBA00012438"/>
    </source>
</evidence>
<evidence type="ECO:0000256" key="3">
    <source>
        <dbReference type="ARBA" id="ARBA00022553"/>
    </source>
</evidence>
<dbReference type="PANTHER" id="PTHR45339">
    <property type="entry name" value="HYBRID SIGNAL TRANSDUCTION HISTIDINE KINASE J"/>
    <property type="match status" value="1"/>
</dbReference>
<keyword evidence="6" id="KW-0812">Transmembrane</keyword>
<keyword evidence="6" id="KW-0472">Membrane</keyword>
<accession>A0ABS8D5E1</accession>
<dbReference type="Pfam" id="PF00072">
    <property type="entry name" value="Response_reg"/>
    <property type="match status" value="2"/>
</dbReference>
<evidence type="ECO:0000259" key="7">
    <source>
        <dbReference type="PROSITE" id="PS50109"/>
    </source>
</evidence>
<evidence type="ECO:0000313" key="10">
    <source>
        <dbReference type="Proteomes" id="UP001165395"/>
    </source>
</evidence>
<feature type="domain" description="Response regulatory" evidence="8">
    <location>
        <begin position="788"/>
        <end position="902"/>
    </location>
</feature>
<dbReference type="InterPro" id="IPR001789">
    <property type="entry name" value="Sig_transdc_resp-reg_receiver"/>
</dbReference>
<comment type="catalytic activity">
    <reaction evidence="1">
        <text>ATP + protein L-histidine = ADP + protein N-phospho-L-histidine.</text>
        <dbReference type="EC" id="2.7.13.3"/>
    </reaction>
</comment>
<evidence type="ECO:0000313" key="9">
    <source>
        <dbReference type="EMBL" id="MCB6182838.1"/>
    </source>
</evidence>
<dbReference type="InterPro" id="IPR004358">
    <property type="entry name" value="Sig_transdc_His_kin-like_C"/>
</dbReference>
<dbReference type="EC" id="2.7.13.3" evidence="2"/>
<dbReference type="InterPro" id="IPR011006">
    <property type="entry name" value="CheY-like_superfamily"/>
</dbReference>
<dbReference type="CDD" id="cd16922">
    <property type="entry name" value="HATPase_EvgS-ArcB-TorS-like"/>
    <property type="match status" value="1"/>
</dbReference>
<dbReference type="PROSITE" id="PS50109">
    <property type="entry name" value="HIS_KIN"/>
    <property type="match status" value="1"/>
</dbReference>
<evidence type="ECO:0000256" key="6">
    <source>
        <dbReference type="SAM" id="Phobius"/>
    </source>
</evidence>
<feature type="domain" description="Histidine kinase" evidence="7">
    <location>
        <begin position="409"/>
        <end position="630"/>
    </location>
</feature>
<comment type="caution">
    <text evidence="9">The sequence shown here is derived from an EMBL/GenBank/DDBJ whole genome shotgun (WGS) entry which is preliminary data.</text>
</comment>
<dbReference type="Gene3D" id="3.40.50.2300">
    <property type="match status" value="2"/>
</dbReference>
<dbReference type="InterPro" id="IPR003661">
    <property type="entry name" value="HisK_dim/P_dom"/>
</dbReference>
<evidence type="ECO:0000256" key="1">
    <source>
        <dbReference type="ARBA" id="ARBA00000085"/>
    </source>
</evidence>
<name>A0ABS8D5E1_9NEIS</name>
<dbReference type="SUPFAM" id="SSF55874">
    <property type="entry name" value="ATPase domain of HSP90 chaperone/DNA topoisomerase II/histidine kinase"/>
    <property type="match status" value="1"/>
</dbReference>
<proteinExistence type="predicted"/>
<dbReference type="PANTHER" id="PTHR45339:SF1">
    <property type="entry name" value="HYBRID SIGNAL TRANSDUCTION HISTIDINE KINASE J"/>
    <property type="match status" value="1"/>
</dbReference>
<dbReference type="SMART" id="SM00388">
    <property type="entry name" value="HisKA"/>
    <property type="match status" value="1"/>
</dbReference>